<keyword evidence="2" id="KW-1185">Reference proteome</keyword>
<evidence type="ECO:0000313" key="1">
    <source>
        <dbReference type="EMBL" id="WEW61682.1"/>
    </source>
</evidence>
<dbReference type="EMBL" id="CP120631">
    <property type="protein sequence ID" value="WEW61682.1"/>
    <property type="molecule type" value="Genomic_DNA"/>
</dbReference>
<dbReference type="Proteomes" id="UP001219355">
    <property type="component" value="Chromosome 5"/>
</dbReference>
<evidence type="ECO:0000313" key="2">
    <source>
        <dbReference type="Proteomes" id="UP001219355"/>
    </source>
</evidence>
<protein>
    <submittedName>
        <fullName evidence="1">Uncharacterized protein</fullName>
    </submittedName>
</protein>
<reference evidence="1" key="1">
    <citation type="submission" date="2023-03" db="EMBL/GenBank/DDBJ databases">
        <title>Emydomyces testavorans Genome Sequence.</title>
        <authorList>
            <person name="Hoyer L."/>
        </authorList>
    </citation>
    <scope>NUCLEOTIDE SEQUENCE</scope>
    <source>
        <strain evidence="1">16-2883</strain>
    </source>
</reference>
<sequence>MDYRSLQQGTPSVRDFRPSLKQRSTCQKLVDGGIPRLRVREECRMPDGEKHIDDTGECTHCEAKAWTNAERYIAGVVLPEVEKLRSKTMGLDGELVPPSWGAIPRS</sequence>
<proteinExistence type="predicted"/>
<dbReference type="AlphaFoldDB" id="A0AAF0DN90"/>
<name>A0AAF0DN90_9EURO</name>
<gene>
    <name evidence="1" type="ORF">PRK78_007174</name>
</gene>
<organism evidence="1 2">
    <name type="scientific">Emydomyces testavorans</name>
    <dbReference type="NCBI Taxonomy" id="2070801"/>
    <lineage>
        <taxon>Eukaryota</taxon>
        <taxon>Fungi</taxon>
        <taxon>Dikarya</taxon>
        <taxon>Ascomycota</taxon>
        <taxon>Pezizomycotina</taxon>
        <taxon>Eurotiomycetes</taxon>
        <taxon>Eurotiomycetidae</taxon>
        <taxon>Onygenales</taxon>
        <taxon>Nannizziopsiaceae</taxon>
        <taxon>Emydomyces</taxon>
    </lineage>
</organism>
<accession>A0AAF0DN90</accession>